<evidence type="ECO:0000256" key="1">
    <source>
        <dbReference type="SAM" id="SignalP"/>
    </source>
</evidence>
<feature type="signal peptide" evidence="1">
    <location>
        <begin position="1"/>
        <end position="25"/>
    </location>
</feature>
<name>A0ABR1J5N5_9AGAR</name>
<accession>A0ABR1J5N5</accession>
<keyword evidence="1" id="KW-0732">Signal</keyword>
<protein>
    <submittedName>
        <fullName evidence="2">Uncharacterized protein</fullName>
    </submittedName>
</protein>
<dbReference type="Proteomes" id="UP001498398">
    <property type="component" value="Unassembled WGS sequence"/>
</dbReference>
<evidence type="ECO:0000313" key="2">
    <source>
        <dbReference type="EMBL" id="KAK7447061.1"/>
    </source>
</evidence>
<proteinExistence type="predicted"/>
<dbReference type="EMBL" id="JBANRG010000042">
    <property type="protein sequence ID" value="KAK7447061.1"/>
    <property type="molecule type" value="Genomic_DNA"/>
</dbReference>
<comment type="caution">
    <text evidence="2">The sequence shown here is derived from an EMBL/GenBank/DDBJ whole genome shotgun (WGS) entry which is preliminary data.</text>
</comment>
<sequence length="220" mass="23223">MHSSTLFASIVYALLACFFTIQASATPTPTTPSRVVDFDFGSDVDLERRVGTPTVVKRTDPMFPPDPPSCPICQQNYDRINNCAEAAPVLANFSTIIFNPGAFINVIQCACTETFQSVFPQCVDCFVRTNQTQVLDAPDLNSVVDGMRKICAIESTLLGGVASANGELPSTAALAPTPTPTSNSGSSSRLILLKESGILPKSLYLVMTVAVGGVVGGLVL</sequence>
<gene>
    <name evidence="2" type="ORF">VKT23_014272</name>
</gene>
<feature type="chain" id="PRO_5047010687" evidence="1">
    <location>
        <begin position="26"/>
        <end position="220"/>
    </location>
</feature>
<keyword evidence="3" id="KW-1185">Reference proteome</keyword>
<reference evidence="2 3" key="1">
    <citation type="submission" date="2024-01" db="EMBL/GenBank/DDBJ databases">
        <title>A draft genome for the cacao thread blight pathogen Marasmiellus scandens.</title>
        <authorList>
            <person name="Baruah I.K."/>
            <person name="Leung J."/>
            <person name="Bukari Y."/>
            <person name="Amoako-Attah I."/>
            <person name="Meinhardt L.W."/>
            <person name="Bailey B.A."/>
            <person name="Cohen S.P."/>
        </authorList>
    </citation>
    <scope>NUCLEOTIDE SEQUENCE [LARGE SCALE GENOMIC DNA]</scope>
    <source>
        <strain evidence="2 3">GH-19</strain>
    </source>
</reference>
<evidence type="ECO:0000313" key="3">
    <source>
        <dbReference type="Proteomes" id="UP001498398"/>
    </source>
</evidence>
<organism evidence="2 3">
    <name type="scientific">Marasmiellus scandens</name>
    <dbReference type="NCBI Taxonomy" id="2682957"/>
    <lineage>
        <taxon>Eukaryota</taxon>
        <taxon>Fungi</taxon>
        <taxon>Dikarya</taxon>
        <taxon>Basidiomycota</taxon>
        <taxon>Agaricomycotina</taxon>
        <taxon>Agaricomycetes</taxon>
        <taxon>Agaricomycetidae</taxon>
        <taxon>Agaricales</taxon>
        <taxon>Marasmiineae</taxon>
        <taxon>Omphalotaceae</taxon>
        <taxon>Marasmiellus</taxon>
    </lineage>
</organism>